<evidence type="ECO:0000313" key="4">
    <source>
        <dbReference type="EMBL" id="PQJ81980.1"/>
    </source>
</evidence>
<comment type="caution">
    <text evidence="4">The sequence shown here is derived from an EMBL/GenBank/DDBJ whole genome shotgun (WGS) entry which is preliminary data.</text>
</comment>
<dbReference type="GO" id="GO:0004792">
    <property type="term" value="F:thiosulfate-cyanide sulfurtransferase activity"/>
    <property type="evidence" value="ECO:0007669"/>
    <property type="project" value="TreeGrafter"/>
</dbReference>
<dbReference type="Pfam" id="PF00581">
    <property type="entry name" value="Rhodanese"/>
    <property type="match status" value="2"/>
</dbReference>
<dbReference type="AlphaFoldDB" id="A0A2S7WWK5"/>
<dbReference type="InterPro" id="IPR036873">
    <property type="entry name" value="Rhodanese-like_dom_sf"/>
</dbReference>
<dbReference type="EMBL" id="MSCM01000001">
    <property type="protein sequence ID" value="PQJ81980.1"/>
    <property type="molecule type" value="Genomic_DNA"/>
</dbReference>
<dbReference type="PANTHER" id="PTHR11364">
    <property type="entry name" value="THIOSULFATE SULFERTANSFERASE"/>
    <property type="match status" value="1"/>
</dbReference>
<name>A0A2S7WWK5_9FLAO</name>
<keyword evidence="1" id="KW-0808">Transferase</keyword>
<dbReference type="PROSITE" id="PS50206">
    <property type="entry name" value="RHODANESE_3"/>
    <property type="match status" value="2"/>
</dbReference>
<dbReference type="PANTHER" id="PTHR11364:SF27">
    <property type="entry name" value="SULFURTRANSFERASE"/>
    <property type="match status" value="1"/>
</dbReference>
<feature type="domain" description="Rhodanese" evidence="3">
    <location>
        <begin position="168"/>
        <end position="280"/>
    </location>
</feature>
<proteinExistence type="predicted"/>
<dbReference type="CDD" id="cd01449">
    <property type="entry name" value="TST_Repeat_2"/>
    <property type="match status" value="1"/>
</dbReference>
<accession>A0A2S7WWK5</accession>
<dbReference type="InterPro" id="IPR001763">
    <property type="entry name" value="Rhodanese-like_dom"/>
</dbReference>
<evidence type="ECO:0000256" key="2">
    <source>
        <dbReference type="ARBA" id="ARBA00022737"/>
    </source>
</evidence>
<evidence type="ECO:0000313" key="5">
    <source>
        <dbReference type="Proteomes" id="UP000239068"/>
    </source>
</evidence>
<dbReference type="SUPFAM" id="SSF52821">
    <property type="entry name" value="Rhodanese/Cell cycle control phosphatase"/>
    <property type="match status" value="2"/>
</dbReference>
<evidence type="ECO:0000259" key="3">
    <source>
        <dbReference type="PROSITE" id="PS50206"/>
    </source>
</evidence>
<dbReference type="InterPro" id="IPR045078">
    <property type="entry name" value="TST/MPST-like"/>
</dbReference>
<dbReference type="RefSeq" id="WP_105020551.1">
    <property type="nucleotide sequence ID" value="NZ_MSCM01000001.1"/>
</dbReference>
<keyword evidence="5" id="KW-1185">Reference proteome</keyword>
<evidence type="ECO:0000256" key="1">
    <source>
        <dbReference type="ARBA" id="ARBA00022679"/>
    </source>
</evidence>
<feature type="domain" description="Rhodanese" evidence="3">
    <location>
        <begin position="20"/>
        <end position="137"/>
    </location>
</feature>
<keyword evidence="2" id="KW-0677">Repeat</keyword>
<reference evidence="4 5" key="1">
    <citation type="submission" date="2016-12" db="EMBL/GenBank/DDBJ databases">
        <title>Trade-off between light-utilization and light-protection in marine flavobacteria.</title>
        <authorList>
            <person name="Kumagai Y."/>
            <person name="Yoshizawa S."/>
            <person name="Kogure K."/>
            <person name="Iwasaki W."/>
        </authorList>
    </citation>
    <scope>NUCLEOTIDE SEQUENCE [LARGE SCALE GENOMIC DNA]</scope>
    <source>
        <strain evidence="4 5">ATCC 43844</strain>
    </source>
</reference>
<sequence>MVLKIDKSVVSVDWLFKNLDNQKLIIFDATILKVTAKKEVSSDEKQQIKGAFFFDIQKTFSDENAPFPNTVLSAKTFEVKAQQLGINQDSCIVVYDDLGIYSSPRVWWMFQLMGFTNIAVLDGGLPAWNSKNYPTEKPINHSPKKGNFIATYQSEKIKCTADVLSFIKSDSFLIADARSKGRFLATEPEPRNDVKGGRIPNSVSLPYSEIVENNLMKSEEDLRAVFNKINPKNKDFIFSCGSGITASVLALGAEIAGIKNHSVYDGSWTEWGITDGLPIENN</sequence>
<gene>
    <name evidence="4" type="ORF">BTO16_05065</name>
</gene>
<dbReference type="CDD" id="cd01448">
    <property type="entry name" value="TST_Repeat_1"/>
    <property type="match status" value="1"/>
</dbReference>
<dbReference type="Proteomes" id="UP000239068">
    <property type="component" value="Unassembled WGS sequence"/>
</dbReference>
<dbReference type="SMART" id="SM00450">
    <property type="entry name" value="RHOD"/>
    <property type="match status" value="2"/>
</dbReference>
<organism evidence="4 5">
    <name type="scientific">Polaribacter glomeratus</name>
    <dbReference type="NCBI Taxonomy" id="102"/>
    <lineage>
        <taxon>Bacteria</taxon>
        <taxon>Pseudomonadati</taxon>
        <taxon>Bacteroidota</taxon>
        <taxon>Flavobacteriia</taxon>
        <taxon>Flavobacteriales</taxon>
        <taxon>Flavobacteriaceae</taxon>
    </lineage>
</organism>
<protein>
    <recommendedName>
        <fullName evidence="3">Rhodanese domain-containing protein</fullName>
    </recommendedName>
</protein>
<dbReference type="Gene3D" id="3.40.250.10">
    <property type="entry name" value="Rhodanese-like domain"/>
    <property type="match status" value="2"/>
</dbReference>
<dbReference type="OrthoDB" id="9770030at2"/>